<sequence>MQSRVPSPIVYWHKMIWFKEEIPKCSFISWLVLLSRLPTRDRLARWGMNVSENCVFCYTALESHDHLFFSCPFSAQIWSRFTATLWPNQPLDIPSITTAILSLHHPTASVLKLLLQVSIYLIWKERNARIFNTVSSSSTAIISAVDRMIRDRLLSFPPSDPSSPSLLEVFFSLY</sequence>
<dbReference type="EMBL" id="GEVL01019505">
    <property type="protein sequence ID" value="JAU57836.1"/>
    <property type="molecule type" value="Transcribed_RNA"/>
</dbReference>
<dbReference type="PANTHER" id="PTHR33116:SF66">
    <property type="entry name" value="REVERSE TRANSCRIPTASE ZINC-BINDING DOMAIN-CONTAINING PROTEIN"/>
    <property type="match status" value="1"/>
</dbReference>
<protein>
    <recommendedName>
        <fullName evidence="1">Reverse transcriptase zinc-binding domain-containing protein</fullName>
    </recommendedName>
</protein>
<evidence type="ECO:0000259" key="1">
    <source>
        <dbReference type="Pfam" id="PF13966"/>
    </source>
</evidence>
<accession>A0A1J3GU57</accession>
<dbReference type="Pfam" id="PF13966">
    <property type="entry name" value="zf-RVT"/>
    <property type="match status" value="1"/>
</dbReference>
<name>A0A1J3GU57_NOCCA</name>
<gene>
    <name evidence="2" type="ORF">LE_TR6054_c2_g1_i1_g.22179</name>
</gene>
<reference evidence="2" key="1">
    <citation type="submission" date="2016-07" db="EMBL/GenBank/DDBJ databases">
        <title>De novo transcriptome assembly of four accessions of the metal hyperaccumulator plant Noccaea caerulescens.</title>
        <authorList>
            <person name="Blande D."/>
            <person name="Halimaa P."/>
            <person name="Tervahauta A.I."/>
            <person name="Aarts M.G."/>
            <person name="Karenlampi S.O."/>
        </authorList>
    </citation>
    <scope>NUCLEOTIDE SEQUENCE</scope>
</reference>
<dbReference type="AlphaFoldDB" id="A0A1J3GU57"/>
<evidence type="ECO:0000313" key="2">
    <source>
        <dbReference type="EMBL" id="JAU57836.1"/>
    </source>
</evidence>
<organism evidence="2">
    <name type="scientific">Noccaea caerulescens</name>
    <name type="common">Alpine penny-cress</name>
    <name type="synonym">Thlaspi caerulescens</name>
    <dbReference type="NCBI Taxonomy" id="107243"/>
    <lineage>
        <taxon>Eukaryota</taxon>
        <taxon>Viridiplantae</taxon>
        <taxon>Streptophyta</taxon>
        <taxon>Embryophyta</taxon>
        <taxon>Tracheophyta</taxon>
        <taxon>Spermatophyta</taxon>
        <taxon>Magnoliopsida</taxon>
        <taxon>eudicotyledons</taxon>
        <taxon>Gunneridae</taxon>
        <taxon>Pentapetalae</taxon>
        <taxon>rosids</taxon>
        <taxon>malvids</taxon>
        <taxon>Brassicales</taxon>
        <taxon>Brassicaceae</taxon>
        <taxon>Coluteocarpeae</taxon>
        <taxon>Noccaea</taxon>
    </lineage>
</organism>
<proteinExistence type="predicted"/>
<dbReference type="PANTHER" id="PTHR33116">
    <property type="entry name" value="REVERSE TRANSCRIPTASE ZINC-BINDING DOMAIN-CONTAINING PROTEIN-RELATED-RELATED"/>
    <property type="match status" value="1"/>
</dbReference>
<dbReference type="InterPro" id="IPR026960">
    <property type="entry name" value="RVT-Znf"/>
</dbReference>
<feature type="domain" description="Reverse transcriptase zinc-binding" evidence="1">
    <location>
        <begin position="8"/>
        <end position="78"/>
    </location>
</feature>